<evidence type="ECO:0000256" key="1">
    <source>
        <dbReference type="SAM" id="MobiDB-lite"/>
    </source>
</evidence>
<comment type="caution">
    <text evidence="3">The sequence shown here is derived from an EMBL/GenBank/DDBJ whole genome shotgun (WGS) entry which is preliminary data.</text>
</comment>
<dbReference type="EMBL" id="JADBGI010000036">
    <property type="protein sequence ID" value="MBE3002175.1"/>
    <property type="molecule type" value="Genomic_DNA"/>
</dbReference>
<dbReference type="RefSeq" id="WP_193124766.1">
    <property type="nucleotide sequence ID" value="NZ_JADBGI010000036.1"/>
</dbReference>
<dbReference type="InterPro" id="IPR003593">
    <property type="entry name" value="AAA+_ATPase"/>
</dbReference>
<dbReference type="SMART" id="SM00382">
    <property type="entry name" value="AAA"/>
    <property type="match status" value="1"/>
</dbReference>
<gene>
    <name evidence="3" type="ORF">IDM40_26250</name>
</gene>
<dbReference type="PANTHER" id="PTHR47691:SF3">
    <property type="entry name" value="HTH-TYPE TRANSCRIPTIONAL REGULATOR RV0890C-RELATED"/>
    <property type="match status" value="1"/>
</dbReference>
<organism evidence="3 4">
    <name type="scientific">Nocardiopsis coralli</name>
    <dbReference type="NCBI Taxonomy" id="2772213"/>
    <lineage>
        <taxon>Bacteria</taxon>
        <taxon>Bacillati</taxon>
        <taxon>Actinomycetota</taxon>
        <taxon>Actinomycetes</taxon>
        <taxon>Streptosporangiales</taxon>
        <taxon>Nocardiopsidaceae</taxon>
        <taxon>Nocardiopsis</taxon>
    </lineage>
</organism>
<dbReference type="Proteomes" id="UP000806528">
    <property type="component" value="Unassembled WGS sequence"/>
</dbReference>
<keyword evidence="4" id="KW-1185">Reference proteome</keyword>
<sequence length="736" mass="79907">MSNPPHHNESSGDPETLLQFRDANGVVNVNQYIRPPEPPSPPRQAPAADSRFTDRTAELTEIERIAREAAVAGRGAVVVLVGDEGVGKSATLAEIAHRLHGPFPDGVLHRDLAQWRDGRGILDHEAVQRSLLRDLHAQDVTGTATADRLRTATAGSGVLLLLDGVASSAELEAVSLGSGPHLVVATGPPELVRDEELVGRVRRLFDLRELPPNDSMELLRSFPGVDRRLSDPDEHASARRLVEICGHLPAAVRMAGGHVEAQGLSVTALVRALESRLATVPPPTGVDAVIELALSGLGETEYRVLELLSAYPGRRVPGELGPAELGEPAARARAELEGSGLLHPGEAAETGVVELVRARVRADAGPRARLDTDALVRFFTVTHHLADRASLGERLRLVDHLDADDLTLPPTGHRAPFTTRREAGDWQDRHLAAVPELLRLAGEREDPAAVSAAYVLAEAVWPVCYGRGRTAVGTQVYGYALQVARTYGHHRARLRMACYLARLWAEAGAGDRAAAALAGAEEAGGAAESTEGLDGAVLCETRALLLQRFPDAVGGGQGTTEELLLRARDIHRAHGRPRGDALQTYQLGNDARERGDLDGAEQELSRARRITDRRIDELERAGRDAPRGALEDWNLIRAKVRLAQARVHLERGEPDPADHEAGQAQKVFCEYLETVRWVRAVRLLAEASELRGAPDEARDRLREAGRISRYFRLEEQGREILHHWERLDPGNGSGER</sequence>
<reference evidence="3 4" key="1">
    <citation type="submission" date="2020-09" db="EMBL/GenBank/DDBJ databases">
        <title>Diversity and distribution of actinomycetes associated with coral in the coast of Hainan.</title>
        <authorList>
            <person name="Li F."/>
        </authorList>
    </citation>
    <scope>NUCLEOTIDE SEQUENCE [LARGE SCALE GENOMIC DNA]</scope>
    <source>
        <strain evidence="3 4">HNM0947</strain>
    </source>
</reference>
<name>A0ABR9PEA1_9ACTN</name>
<feature type="compositionally biased region" description="Pro residues" evidence="1">
    <location>
        <begin position="35"/>
        <end position="44"/>
    </location>
</feature>
<dbReference type="Gene3D" id="3.40.50.300">
    <property type="entry name" value="P-loop containing nucleotide triphosphate hydrolases"/>
    <property type="match status" value="1"/>
</dbReference>
<dbReference type="SUPFAM" id="SSF52540">
    <property type="entry name" value="P-loop containing nucleoside triphosphate hydrolases"/>
    <property type="match status" value="1"/>
</dbReference>
<dbReference type="InterPro" id="IPR011990">
    <property type="entry name" value="TPR-like_helical_dom_sf"/>
</dbReference>
<feature type="domain" description="AAA+ ATPase" evidence="2">
    <location>
        <begin position="74"/>
        <end position="212"/>
    </location>
</feature>
<evidence type="ECO:0000313" key="3">
    <source>
        <dbReference type="EMBL" id="MBE3002175.1"/>
    </source>
</evidence>
<dbReference type="InterPro" id="IPR027417">
    <property type="entry name" value="P-loop_NTPase"/>
</dbReference>
<dbReference type="PANTHER" id="PTHR47691">
    <property type="entry name" value="REGULATOR-RELATED"/>
    <property type="match status" value="1"/>
</dbReference>
<proteinExistence type="predicted"/>
<protein>
    <submittedName>
        <fullName evidence="3">NB-ARC domain protein</fullName>
    </submittedName>
</protein>
<dbReference type="SUPFAM" id="SSF48452">
    <property type="entry name" value="TPR-like"/>
    <property type="match status" value="1"/>
</dbReference>
<evidence type="ECO:0000259" key="2">
    <source>
        <dbReference type="SMART" id="SM00382"/>
    </source>
</evidence>
<evidence type="ECO:0000313" key="4">
    <source>
        <dbReference type="Proteomes" id="UP000806528"/>
    </source>
</evidence>
<feature type="region of interest" description="Disordered" evidence="1">
    <location>
        <begin position="28"/>
        <end position="51"/>
    </location>
</feature>
<accession>A0ABR9PEA1</accession>